<dbReference type="KEGG" id="pda:103696761"/>
<dbReference type="SUPFAM" id="SSF46785">
    <property type="entry name" value="Winged helix' DNA-binding domain"/>
    <property type="match status" value="1"/>
</dbReference>
<gene>
    <name evidence="14" type="primary">LOC103696761</name>
</gene>
<dbReference type="GO" id="GO:0006357">
    <property type="term" value="P:regulation of transcription by RNA polymerase II"/>
    <property type="evidence" value="ECO:0007669"/>
    <property type="project" value="TreeGrafter"/>
</dbReference>
<evidence type="ECO:0000256" key="6">
    <source>
        <dbReference type="ARBA" id="ARBA00023125"/>
    </source>
</evidence>
<dbReference type="GO" id="GO:0005634">
    <property type="term" value="C:nucleus"/>
    <property type="evidence" value="ECO:0007669"/>
    <property type="project" value="UniProtKB-SubCell"/>
</dbReference>
<dbReference type="FunFam" id="1.10.10.10:FF:000057">
    <property type="entry name" value="Heat shock transcription factor 1"/>
    <property type="match status" value="1"/>
</dbReference>
<dbReference type="PANTHER" id="PTHR10015">
    <property type="entry name" value="HEAT SHOCK TRANSCRIPTION FACTOR"/>
    <property type="match status" value="1"/>
</dbReference>
<dbReference type="GO" id="GO:0000978">
    <property type="term" value="F:RNA polymerase II cis-regulatory region sequence-specific DNA binding"/>
    <property type="evidence" value="ECO:0007669"/>
    <property type="project" value="TreeGrafter"/>
</dbReference>
<evidence type="ECO:0000256" key="9">
    <source>
        <dbReference type="RuleBase" id="RU004020"/>
    </source>
</evidence>
<dbReference type="PROSITE" id="PS00434">
    <property type="entry name" value="HSF_DOMAIN"/>
    <property type="match status" value="1"/>
</dbReference>
<comment type="subunit">
    <text evidence="2">Homotrimer.</text>
</comment>
<evidence type="ECO:0000256" key="3">
    <source>
        <dbReference type="ARBA" id="ARBA00022553"/>
    </source>
</evidence>
<evidence type="ECO:0000259" key="12">
    <source>
        <dbReference type="PROSITE" id="PS00434"/>
    </source>
</evidence>
<keyword evidence="13" id="KW-1185">Reference proteome</keyword>
<dbReference type="AlphaFoldDB" id="A0A8B7BHL9"/>
<dbReference type="GeneID" id="103696761"/>
<dbReference type="Gene3D" id="1.10.10.10">
    <property type="entry name" value="Winged helix-like DNA-binding domain superfamily/Winged helix DNA-binding domain"/>
    <property type="match status" value="1"/>
</dbReference>
<keyword evidence="7" id="KW-0804">Transcription</keyword>
<name>A0A8B7BHL9_PHODC</name>
<keyword evidence="10" id="KW-0175">Coiled coil</keyword>
<evidence type="ECO:0000256" key="4">
    <source>
        <dbReference type="ARBA" id="ARBA00023015"/>
    </source>
</evidence>
<evidence type="ECO:0000256" key="7">
    <source>
        <dbReference type="ARBA" id="ARBA00023163"/>
    </source>
</evidence>
<sequence length="507" mass="55212">MDGNGGGSGGGGGGVAMAASAKLNLNGNAPPPFLSKTYEMVDDPATDAIVSWGPANNSFVVWNTPEFARDLLPKYFKHSNFSSFVRQLNTYGFRKVDPDRWEFANEGFLRGRKDLLKTINRRKPSHMHGQTQQPQPQNASVAACVEVGKFGLEEEIERLKRDKNVLMQELVRLRQQQQSTSHQLQTLGKRLKGMERRQQQMMSFLAKAMQSPGFLAQLVQQTDNNRLIARGNKKRRMPKQEGSLSGDSASPDGQIIKYQPLTNEAAKTMLRQILKAGSSQPRLESFSNSDNLSLENFPSSSGAFDCSSSSQNSGVTLAEVPPNSGVPYVPSSSGFSAVGLSSAVSEIQSSAGVTDMVSNDELPGMDVLSAVPEAIAATDESIPELEGVMPDDSVAILSENFAMPDPETVYIDPITAGMDGAAVPIETEQVSADANIDILDDDPELSGIIDSFWEEFFSSPVTEETEEAELSILEAMEDRPRPENGWDNSQNMEHLTEQMVLLSPDPK</sequence>
<dbReference type="SMART" id="SM00415">
    <property type="entry name" value="HSF"/>
    <property type="match status" value="1"/>
</dbReference>
<feature type="region of interest" description="Disordered" evidence="11">
    <location>
        <begin position="229"/>
        <end position="253"/>
    </location>
</feature>
<dbReference type="InterPro" id="IPR036388">
    <property type="entry name" value="WH-like_DNA-bd_sf"/>
</dbReference>
<dbReference type="PRINTS" id="PR00056">
    <property type="entry name" value="HSFDOMAIN"/>
</dbReference>
<keyword evidence="3" id="KW-0597">Phosphoprotein</keyword>
<evidence type="ECO:0000256" key="1">
    <source>
        <dbReference type="ARBA" id="ARBA00004123"/>
    </source>
</evidence>
<accession>A0A8B7BHL9</accession>
<feature type="domain" description="HSF-type DNA-binding" evidence="12">
    <location>
        <begin position="72"/>
        <end position="96"/>
    </location>
</feature>
<evidence type="ECO:0000256" key="8">
    <source>
        <dbReference type="ARBA" id="ARBA00023242"/>
    </source>
</evidence>
<keyword evidence="4" id="KW-0805">Transcription regulation</keyword>
<dbReference type="Pfam" id="PF00447">
    <property type="entry name" value="HSF_DNA-bind"/>
    <property type="match status" value="1"/>
</dbReference>
<dbReference type="RefSeq" id="XP_008776696.1">
    <property type="nucleotide sequence ID" value="XM_008778474.4"/>
</dbReference>
<proteinExistence type="inferred from homology"/>
<dbReference type="OrthoDB" id="60033at2759"/>
<feature type="coiled-coil region" evidence="10">
    <location>
        <begin position="149"/>
        <end position="176"/>
    </location>
</feature>
<protein>
    <submittedName>
        <fullName evidence="14">Heat stress transcription factor A-1-like</fullName>
    </submittedName>
</protein>
<reference evidence="13" key="1">
    <citation type="journal article" date="2019" name="Nat. Commun.">
        <title>Genome-wide association mapping of date palm fruit traits.</title>
        <authorList>
            <person name="Hazzouri K.M."/>
            <person name="Gros-Balthazard M."/>
            <person name="Flowers J.M."/>
            <person name="Copetti D."/>
            <person name="Lemansour A."/>
            <person name="Lebrun M."/>
            <person name="Masmoudi K."/>
            <person name="Ferrand S."/>
            <person name="Dhar M.I."/>
            <person name="Fresquez Z.A."/>
            <person name="Rosas U."/>
            <person name="Zhang J."/>
            <person name="Talag J."/>
            <person name="Lee S."/>
            <person name="Kudrna D."/>
            <person name="Powell R.F."/>
            <person name="Leitch I.J."/>
            <person name="Krueger R.R."/>
            <person name="Wing R.A."/>
            <person name="Amiri K.M.A."/>
            <person name="Purugganan M.D."/>
        </authorList>
    </citation>
    <scope>NUCLEOTIDE SEQUENCE [LARGE SCALE GENOMIC DNA]</scope>
    <source>
        <strain evidence="13">cv. Khalas</strain>
    </source>
</reference>
<evidence type="ECO:0000313" key="13">
    <source>
        <dbReference type="Proteomes" id="UP000228380"/>
    </source>
</evidence>
<dbReference type="InterPro" id="IPR000232">
    <property type="entry name" value="HSF_DNA-bd"/>
</dbReference>
<evidence type="ECO:0000313" key="14">
    <source>
        <dbReference type="RefSeq" id="XP_008776696.1"/>
    </source>
</evidence>
<keyword evidence="8" id="KW-0539">Nucleus</keyword>
<dbReference type="GO" id="GO:0003700">
    <property type="term" value="F:DNA-binding transcription factor activity"/>
    <property type="evidence" value="ECO:0007669"/>
    <property type="project" value="InterPro"/>
</dbReference>
<dbReference type="PANTHER" id="PTHR10015:SF427">
    <property type="entry name" value="HEAT SHOCK FACTOR PROTEIN"/>
    <property type="match status" value="1"/>
</dbReference>
<keyword evidence="6" id="KW-0238">DNA-binding</keyword>
<evidence type="ECO:0000256" key="5">
    <source>
        <dbReference type="ARBA" id="ARBA00023016"/>
    </source>
</evidence>
<dbReference type="Proteomes" id="UP000228380">
    <property type="component" value="Chromosome 5"/>
</dbReference>
<dbReference type="InterPro" id="IPR036390">
    <property type="entry name" value="WH_DNA-bd_sf"/>
</dbReference>
<evidence type="ECO:0000256" key="10">
    <source>
        <dbReference type="SAM" id="Coils"/>
    </source>
</evidence>
<evidence type="ECO:0000256" key="2">
    <source>
        <dbReference type="ARBA" id="ARBA00011233"/>
    </source>
</evidence>
<evidence type="ECO:0000256" key="11">
    <source>
        <dbReference type="SAM" id="MobiDB-lite"/>
    </source>
</evidence>
<reference evidence="14" key="2">
    <citation type="submission" date="2025-08" db="UniProtKB">
        <authorList>
            <consortium name="RefSeq"/>
        </authorList>
    </citation>
    <scope>IDENTIFICATION</scope>
    <source>
        <tissue evidence="14">Young leaves</tissue>
    </source>
</reference>
<keyword evidence="5" id="KW-0346">Stress response</keyword>
<comment type="similarity">
    <text evidence="9">Belongs to the HSF family.</text>
</comment>
<comment type="subcellular location">
    <subcellularLocation>
        <location evidence="1">Nucleus</location>
    </subcellularLocation>
</comment>
<dbReference type="GO" id="GO:0034605">
    <property type="term" value="P:cellular response to heat"/>
    <property type="evidence" value="ECO:0007669"/>
    <property type="project" value="TreeGrafter"/>
</dbReference>
<organism evidence="13 14">
    <name type="scientific">Phoenix dactylifera</name>
    <name type="common">Date palm</name>
    <dbReference type="NCBI Taxonomy" id="42345"/>
    <lineage>
        <taxon>Eukaryota</taxon>
        <taxon>Viridiplantae</taxon>
        <taxon>Streptophyta</taxon>
        <taxon>Embryophyta</taxon>
        <taxon>Tracheophyta</taxon>
        <taxon>Spermatophyta</taxon>
        <taxon>Magnoliopsida</taxon>
        <taxon>Liliopsida</taxon>
        <taxon>Arecaceae</taxon>
        <taxon>Coryphoideae</taxon>
        <taxon>Phoeniceae</taxon>
        <taxon>Phoenix</taxon>
    </lineage>
</organism>